<feature type="transmembrane region" description="Helical" evidence="6">
    <location>
        <begin position="12"/>
        <end position="31"/>
    </location>
</feature>
<evidence type="ECO:0000313" key="8">
    <source>
        <dbReference type="EMBL" id="MBE6420830.1"/>
    </source>
</evidence>
<evidence type="ECO:0000313" key="9">
    <source>
        <dbReference type="Proteomes" id="UP000725649"/>
    </source>
</evidence>
<evidence type="ECO:0000256" key="1">
    <source>
        <dbReference type="ARBA" id="ARBA00004651"/>
    </source>
</evidence>
<dbReference type="AlphaFoldDB" id="A0A928DPY1"/>
<evidence type="ECO:0000259" key="7">
    <source>
        <dbReference type="Pfam" id="PF06271"/>
    </source>
</evidence>
<keyword evidence="4 6" id="KW-1133">Transmembrane helix</keyword>
<proteinExistence type="predicted"/>
<dbReference type="EMBL" id="SUVG01000002">
    <property type="protein sequence ID" value="MBE6420830.1"/>
    <property type="molecule type" value="Genomic_DNA"/>
</dbReference>
<feature type="transmembrane region" description="Helical" evidence="6">
    <location>
        <begin position="104"/>
        <end position="126"/>
    </location>
</feature>
<gene>
    <name evidence="8" type="ORF">E7027_01605</name>
</gene>
<feature type="domain" description="RDD" evidence="7">
    <location>
        <begin position="4"/>
        <end position="93"/>
    </location>
</feature>
<feature type="domain" description="RDD" evidence="7">
    <location>
        <begin position="99"/>
        <end position="177"/>
    </location>
</feature>
<keyword evidence="5 6" id="KW-0472">Membrane</keyword>
<evidence type="ECO:0000256" key="5">
    <source>
        <dbReference type="ARBA" id="ARBA00023136"/>
    </source>
</evidence>
<organism evidence="8 9">
    <name type="scientific">Candidatus Avelusimicrobium gallicola</name>
    <dbReference type="NCBI Taxonomy" id="2562704"/>
    <lineage>
        <taxon>Bacteria</taxon>
        <taxon>Pseudomonadati</taxon>
        <taxon>Elusimicrobiota</taxon>
        <taxon>Elusimicrobia</taxon>
        <taxon>Elusimicrobiales</taxon>
        <taxon>Elusimicrobiaceae</taxon>
        <taxon>Candidatus Avelusimicrobium</taxon>
    </lineage>
</organism>
<dbReference type="InterPro" id="IPR051791">
    <property type="entry name" value="Pra-immunoreactive"/>
</dbReference>
<name>A0A928DPY1_9BACT</name>
<dbReference type="PANTHER" id="PTHR36115:SF4">
    <property type="entry name" value="MEMBRANE PROTEIN"/>
    <property type="match status" value="1"/>
</dbReference>
<dbReference type="Pfam" id="PF06271">
    <property type="entry name" value="RDD"/>
    <property type="match status" value="2"/>
</dbReference>
<comment type="caution">
    <text evidence="8">The sequence shown here is derived from an EMBL/GenBank/DDBJ whole genome shotgun (WGS) entry which is preliminary data.</text>
</comment>
<comment type="subcellular location">
    <subcellularLocation>
        <location evidence="1">Cell membrane</location>
        <topology evidence="1">Multi-pass membrane protein</topology>
    </subcellularLocation>
</comment>
<dbReference type="GO" id="GO:0005886">
    <property type="term" value="C:plasma membrane"/>
    <property type="evidence" value="ECO:0007669"/>
    <property type="project" value="UniProtKB-SubCell"/>
</dbReference>
<evidence type="ECO:0000256" key="2">
    <source>
        <dbReference type="ARBA" id="ARBA00022475"/>
    </source>
</evidence>
<dbReference type="PANTHER" id="PTHR36115">
    <property type="entry name" value="PROLINE-RICH ANTIGEN HOMOLOG-RELATED"/>
    <property type="match status" value="1"/>
</dbReference>
<keyword evidence="2" id="KW-1003">Cell membrane</keyword>
<feature type="transmembrane region" description="Helical" evidence="6">
    <location>
        <begin position="43"/>
        <end position="65"/>
    </location>
</feature>
<dbReference type="InterPro" id="IPR010432">
    <property type="entry name" value="RDD"/>
</dbReference>
<evidence type="ECO:0000256" key="6">
    <source>
        <dbReference type="SAM" id="Phobius"/>
    </source>
</evidence>
<reference evidence="8" key="1">
    <citation type="submission" date="2019-04" db="EMBL/GenBank/DDBJ databases">
        <title>Evolution of Biomass-Degrading Anaerobic Consortia Revealed by Metagenomics.</title>
        <authorList>
            <person name="Peng X."/>
        </authorList>
    </citation>
    <scope>NUCLEOTIDE SEQUENCE</scope>
    <source>
        <strain evidence="8">SIG66</strain>
    </source>
</reference>
<protein>
    <submittedName>
        <fullName evidence="8">RDD family protein</fullName>
    </submittedName>
</protein>
<keyword evidence="3 6" id="KW-0812">Transmembrane</keyword>
<accession>A0A928DPY1</accession>
<feature type="transmembrane region" description="Helical" evidence="6">
    <location>
        <begin position="138"/>
        <end position="161"/>
    </location>
</feature>
<dbReference type="Proteomes" id="UP000725649">
    <property type="component" value="Unassembled WGS sequence"/>
</dbReference>
<evidence type="ECO:0000256" key="3">
    <source>
        <dbReference type="ARBA" id="ARBA00022692"/>
    </source>
</evidence>
<sequence length="180" mass="20427">MKKPSFWRLLGAYLIDFAITFFVAWMMWNLFEVCFPQAFLGKSGLASLFCVLVMCAFIPNLLYFVGSECMWKKTLGKRVLGVEVLEGNQRPSGKKLLKAYGIDFLLSIPASIVYSMMGLFLQSIIIFDRRFNTLDYCIMVGIVLSCLSMTVLYFAICESIFGKTLGKKLMGLQVVQQEIK</sequence>
<evidence type="ECO:0000256" key="4">
    <source>
        <dbReference type="ARBA" id="ARBA00022989"/>
    </source>
</evidence>